<dbReference type="Proteomes" id="UP001159363">
    <property type="component" value="Chromosome 15"/>
</dbReference>
<dbReference type="PANTHER" id="PTHR47326">
    <property type="entry name" value="TRANSPOSABLE ELEMENT TC3 TRANSPOSASE-LIKE PROTEIN"/>
    <property type="match status" value="1"/>
</dbReference>
<sequence>MHFRDGAPKQLQPSKDVCEFTVRLQGHETRHDASQLPHGQEDRIRAYHGLPPPKHDTKQPSASRLSGLRYKLPGVKHSSIGFDVALTVWLGRQPTDALLVCQAHNAMHLVYIRVYLNWITTRQTPCSKSKLSSLSHYGQKWIGRGGPIAWPARSPDLTPLDHFWGHMKGLIYKTPVESEEDLLAQIMAVADLGLPGICDCVYQNMVHRYRVCVDVAGRHIEPFFLDQSHVYLTGWCSYCCWLLLLVLPPGVLVMLVIARDGLLWVVQLPPNQGLAMPSGMALPLRIATTMGYGSPIVLTWSENRCWEELGAHSHGVMLESAVGAGLQLRLALEEGLLMTTTRRIEVELLPLPAGKVRVVCPEETFEGTTRSSSVGANAVTSSTVELHDIGRRTQLIVQSHFGEVDMTSDLEGKSEQYKLVRHVCNKAPRCKAISSGSVGFVLKNEAKLHSRKLRVPLLQPARWLEEGGDGGWKQPLCLVEEGCYVLQLAPTQLSYAVIGDPPRPPLFLERCARGLLIPLLTSLNPVNGDSDSEAIMSTPFPEDCPIYGTIDALQEGCAVPQCIARGQHTFHWSATATAGLRAVCCTSSTEKAGGVSPEQVLCYPFYTAEKARRMSARECLH</sequence>
<dbReference type="PANTHER" id="PTHR47326:SF1">
    <property type="entry name" value="HTH PSQ-TYPE DOMAIN-CONTAINING PROTEIN"/>
    <property type="match status" value="1"/>
</dbReference>
<evidence type="ECO:0000313" key="1">
    <source>
        <dbReference type="EMBL" id="KAJ8866309.1"/>
    </source>
</evidence>
<evidence type="ECO:0000313" key="2">
    <source>
        <dbReference type="Proteomes" id="UP001159363"/>
    </source>
</evidence>
<gene>
    <name evidence="1" type="ORF">PR048_032152</name>
</gene>
<protein>
    <submittedName>
        <fullName evidence="1">Uncharacterized protein</fullName>
    </submittedName>
</protein>
<dbReference type="InterPro" id="IPR036397">
    <property type="entry name" value="RNaseH_sf"/>
</dbReference>
<reference evidence="1 2" key="1">
    <citation type="submission" date="2023-02" db="EMBL/GenBank/DDBJ databases">
        <title>LHISI_Scaffold_Assembly.</title>
        <authorList>
            <person name="Stuart O.P."/>
            <person name="Cleave R."/>
            <person name="Magrath M.J.L."/>
            <person name="Mikheyev A.S."/>
        </authorList>
    </citation>
    <scope>NUCLEOTIDE SEQUENCE [LARGE SCALE GENOMIC DNA]</scope>
    <source>
        <strain evidence="1">Daus_M_001</strain>
        <tissue evidence="1">Leg muscle</tissue>
    </source>
</reference>
<organism evidence="1 2">
    <name type="scientific">Dryococelus australis</name>
    <dbReference type="NCBI Taxonomy" id="614101"/>
    <lineage>
        <taxon>Eukaryota</taxon>
        <taxon>Metazoa</taxon>
        <taxon>Ecdysozoa</taxon>
        <taxon>Arthropoda</taxon>
        <taxon>Hexapoda</taxon>
        <taxon>Insecta</taxon>
        <taxon>Pterygota</taxon>
        <taxon>Neoptera</taxon>
        <taxon>Polyneoptera</taxon>
        <taxon>Phasmatodea</taxon>
        <taxon>Verophasmatodea</taxon>
        <taxon>Anareolatae</taxon>
        <taxon>Phasmatidae</taxon>
        <taxon>Eurycanthinae</taxon>
        <taxon>Dryococelus</taxon>
    </lineage>
</organism>
<dbReference type="EMBL" id="JARBHB010000016">
    <property type="protein sequence ID" value="KAJ8866309.1"/>
    <property type="molecule type" value="Genomic_DNA"/>
</dbReference>
<accession>A0ABQ9G5I4</accession>
<dbReference type="Gene3D" id="3.30.420.10">
    <property type="entry name" value="Ribonuclease H-like superfamily/Ribonuclease H"/>
    <property type="match status" value="1"/>
</dbReference>
<name>A0ABQ9G5I4_9NEOP</name>
<proteinExistence type="predicted"/>
<comment type="caution">
    <text evidence="1">The sequence shown here is derived from an EMBL/GenBank/DDBJ whole genome shotgun (WGS) entry which is preliminary data.</text>
</comment>
<keyword evidence="2" id="KW-1185">Reference proteome</keyword>